<organism evidence="2 3">
    <name type="scientific">Hyaloperonospora arabidopsidis (strain Emoy2)</name>
    <name type="common">Downy mildew agent</name>
    <name type="synonym">Peronospora arabidopsidis</name>
    <dbReference type="NCBI Taxonomy" id="559515"/>
    <lineage>
        <taxon>Eukaryota</taxon>
        <taxon>Sar</taxon>
        <taxon>Stramenopiles</taxon>
        <taxon>Oomycota</taxon>
        <taxon>Peronosporomycetes</taxon>
        <taxon>Peronosporales</taxon>
        <taxon>Peronosporaceae</taxon>
        <taxon>Hyaloperonospora</taxon>
    </lineage>
</organism>
<dbReference type="InParanoid" id="M4BGM2"/>
<keyword evidence="3" id="KW-1185">Reference proteome</keyword>
<dbReference type="EnsemblProtists" id="HpaT805443">
    <property type="protein sequence ID" value="HpaP805443"/>
    <property type="gene ID" value="HpaG805443"/>
</dbReference>
<sequence length="103" mass="11845">MKGLFILSGTARERRSVGRILWPIGPGWLSSPRNYSRTKQQCSLEQHQTYLRTSERRSAACFRTRRGRSTGLGGTAGCTITRKQPPTKRNPNYDKHRFDSYKL</sequence>
<reference evidence="3" key="1">
    <citation type="journal article" date="2010" name="Science">
        <title>Signatures of adaptation to obligate biotrophy in the Hyaloperonospora arabidopsidis genome.</title>
        <authorList>
            <person name="Baxter L."/>
            <person name="Tripathy S."/>
            <person name="Ishaque N."/>
            <person name="Boot N."/>
            <person name="Cabral A."/>
            <person name="Kemen E."/>
            <person name="Thines M."/>
            <person name="Ah-Fong A."/>
            <person name="Anderson R."/>
            <person name="Badejoko W."/>
            <person name="Bittner-Eddy P."/>
            <person name="Boore J.L."/>
            <person name="Chibucos M.C."/>
            <person name="Coates M."/>
            <person name="Dehal P."/>
            <person name="Delehaunty K."/>
            <person name="Dong S."/>
            <person name="Downton P."/>
            <person name="Dumas B."/>
            <person name="Fabro G."/>
            <person name="Fronick C."/>
            <person name="Fuerstenberg S.I."/>
            <person name="Fulton L."/>
            <person name="Gaulin E."/>
            <person name="Govers F."/>
            <person name="Hughes L."/>
            <person name="Humphray S."/>
            <person name="Jiang R.H."/>
            <person name="Judelson H."/>
            <person name="Kamoun S."/>
            <person name="Kyung K."/>
            <person name="Meijer H."/>
            <person name="Minx P."/>
            <person name="Morris P."/>
            <person name="Nelson J."/>
            <person name="Phuntumart V."/>
            <person name="Qutob D."/>
            <person name="Rehmany A."/>
            <person name="Rougon-Cardoso A."/>
            <person name="Ryden P."/>
            <person name="Torto-Alalibo T."/>
            <person name="Studholme D."/>
            <person name="Wang Y."/>
            <person name="Win J."/>
            <person name="Wood J."/>
            <person name="Clifton S.W."/>
            <person name="Rogers J."/>
            <person name="Van den Ackerveken G."/>
            <person name="Jones J.D."/>
            <person name="McDowell J.M."/>
            <person name="Beynon J."/>
            <person name="Tyler B.M."/>
        </authorList>
    </citation>
    <scope>NUCLEOTIDE SEQUENCE [LARGE SCALE GENOMIC DNA]</scope>
    <source>
        <strain evidence="3">Emoy2</strain>
    </source>
</reference>
<name>M4BGM2_HYAAE</name>
<accession>M4BGM2</accession>
<dbReference type="HOGENOM" id="CLU_148996_0_0_1"/>
<evidence type="ECO:0000313" key="2">
    <source>
        <dbReference type="EnsemblProtists" id="HpaP805443"/>
    </source>
</evidence>
<dbReference type="AlphaFoldDB" id="M4BGM2"/>
<evidence type="ECO:0000256" key="1">
    <source>
        <dbReference type="SAM" id="MobiDB-lite"/>
    </source>
</evidence>
<feature type="region of interest" description="Disordered" evidence="1">
    <location>
        <begin position="64"/>
        <end position="103"/>
    </location>
</feature>
<protein>
    <submittedName>
        <fullName evidence="2">Uncharacterized protein</fullName>
    </submittedName>
</protein>
<feature type="compositionally biased region" description="Polar residues" evidence="1">
    <location>
        <begin position="81"/>
        <end position="90"/>
    </location>
</feature>
<dbReference type="VEuPathDB" id="FungiDB:HpaG805443"/>
<proteinExistence type="predicted"/>
<feature type="compositionally biased region" description="Basic and acidic residues" evidence="1">
    <location>
        <begin position="91"/>
        <end position="103"/>
    </location>
</feature>
<evidence type="ECO:0000313" key="3">
    <source>
        <dbReference type="Proteomes" id="UP000011713"/>
    </source>
</evidence>
<reference evidence="2" key="2">
    <citation type="submission" date="2015-06" db="UniProtKB">
        <authorList>
            <consortium name="EnsemblProtists"/>
        </authorList>
    </citation>
    <scope>IDENTIFICATION</scope>
    <source>
        <strain evidence="2">Emoy2</strain>
    </source>
</reference>
<dbReference type="EMBL" id="JH598234">
    <property type="status" value="NOT_ANNOTATED_CDS"/>
    <property type="molecule type" value="Genomic_DNA"/>
</dbReference>
<dbReference type="Proteomes" id="UP000011713">
    <property type="component" value="Unassembled WGS sequence"/>
</dbReference>